<protein>
    <submittedName>
        <fullName evidence="2">Uncharacterized protein</fullName>
    </submittedName>
</protein>
<dbReference type="AlphaFoldDB" id="A0A8T0UBS6"/>
<gene>
    <name evidence="2" type="ORF">PVAP13_3NG141406</name>
    <name evidence="1" type="ORF">PVAP13_9KG536826</name>
</gene>
<dbReference type="Proteomes" id="UP000823388">
    <property type="component" value="Chromosome 9K"/>
</dbReference>
<evidence type="ECO:0000313" key="2">
    <source>
        <dbReference type="EMBL" id="KAG2619355.1"/>
    </source>
</evidence>
<organism evidence="2 3">
    <name type="scientific">Panicum virgatum</name>
    <name type="common">Blackwell switchgrass</name>
    <dbReference type="NCBI Taxonomy" id="38727"/>
    <lineage>
        <taxon>Eukaryota</taxon>
        <taxon>Viridiplantae</taxon>
        <taxon>Streptophyta</taxon>
        <taxon>Embryophyta</taxon>
        <taxon>Tracheophyta</taxon>
        <taxon>Spermatophyta</taxon>
        <taxon>Magnoliopsida</taxon>
        <taxon>Liliopsida</taxon>
        <taxon>Poales</taxon>
        <taxon>Poaceae</taxon>
        <taxon>PACMAD clade</taxon>
        <taxon>Panicoideae</taxon>
        <taxon>Panicodae</taxon>
        <taxon>Paniceae</taxon>
        <taxon>Panicinae</taxon>
        <taxon>Panicum</taxon>
        <taxon>Panicum sect. Hiantes</taxon>
    </lineage>
</organism>
<dbReference type="EMBL" id="CM029053">
    <property type="protein sequence ID" value="KAG2553614.1"/>
    <property type="molecule type" value="Genomic_DNA"/>
</dbReference>
<name>A0A8T0UBS6_PANVG</name>
<reference evidence="2 3" key="1">
    <citation type="submission" date="2020-05" db="EMBL/GenBank/DDBJ databases">
        <title>WGS assembly of Panicum virgatum.</title>
        <authorList>
            <person name="Lovell J.T."/>
            <person name="Jenkins J."/>
            <person name="Shu S."/>
            <person name="Juenger T.E."/>
            <person name="Schmutz J."/>
        </authorList>
    </citation>
    <scope>NUCLEOTIDE SEQUENCE</scope>
    <source>
        <strain evidence="2">AP13</strain>
        <strain evidence="3">cv. AP13</strain>
    </source>
</reference>
<dbReference type="EMBL" id="CM029042">
    <property type="protein sequence ID" value="KAG2619355.1"/>
    <property type="molecule type" value="Genomic_DNA"/>
</dbReference>
<comment type="caution">
    <text evidence="2">The sequence shown here is derived from an EMBL/GenBank/DDBJ whole genome shotgun (WGS) entry which is preliminary data.</text>
</comment>
<keyword evidence="3" id="KW-1185">Reference proteome</keyword>
<accession>A0A8T0UBS6</accession>
<evidence type="ECO:0000313" key="3">
    <source>
        <dbReference type="Proteomes" id="UP000823388"/>
    </source>
</evidence>
<evidence type="ECO:0000313" key="1">
    <source>
        <dbReference type="EMBL" id="KAG2553614.1"/>
    </source>
</evidence>
<sequence length="82" mass="9637">MDYWIITNKWNTVKFVHFILHIADECFQGFFSAKDLDKNVAPHFQKADKFYDALARQLSKSILRAWLILLELIRNMFTSAAA</sequence>
<proteinExistence type="predicted"/>
<dbReference type="Proteomes" id="UP000823388">
    <property type="component" value="Chromosome 3N"/>
</dbReference>